<dbReference type="RefSeq" id="WP_006592509.1">
    <property type="nucleotide sequence ID" value="NZ_BAHD01000030.1"/>
</dbReference>
<reference evidence="1 2" key="1">
    <citation type="submission" date="2012-08" db="EMBL/GenBank/DDBJ databases">
        <title>Whole genome shotgun sequence of Kineosphaera limosa NBRC 100340.</title>
        <authorList>
            <person name="Yoshida I."/>
            <person name="Isaki S."/>
            <person name="Hosoyama A."/>
            <person name="Tsuchikane K."/>
            <person name="Katsumata H."/>
            <person name="Ando Y."/>
            <person name="Ohji S."/>
            <person name="Hamada M."/>
            <person name="Tamura T."/>
            <person name="Yamazoe A."/>
            <person name="Yamazaki S."/>
            <person name="Fujita N."/>
        </authorList>
    </citation>
    <scope>NUCLEOTIDE SEQUENCE [LARGE SCALE GENOMIC DNA]</scope>
    <source>
        <strain evidence="1 2">NBRC 100340</strain>
    </source>
</reference>
<organism evidence="1 2">
    <name type="scientific">Kineosphaera limosa NBRC 100340</name>
    <dbReference type="NCBI Taxonomy" id="1184609"/>
    <lineage>
        <taxon>Bacteria</taxon>
        <taxon>Bacillati</taxon>
        <taxon>Actinomycetota</taxon>
        <taxon>Actinomycetes</taxon>
        <taxon>Micrococcales</taxon>
        <taxon>Dermatophilaceae</taxon>
        <taxon>Kineosphaera</taxon>
    </lineage>
</organism>
<dbReference type="eggNOG" id="COG2358">
    <property type="taxonomic scope" value="Bacteria"/>
</dbReference>
<protein>
    <submittedName>
        <fullName evidence="1">Putative transporter</fullName>
    </submittedName>
</protein>
<dbReference type="Proteomes" id="UP000008366">
    <property type="component" value="Unassembled WGS sequence"/>
</dbReference>
<evidence type="ECO:0000313" key="2">
    <source>
        <dbReference type="Proteomes" id="UP000008366"/>
    </source>
</evidence>
<dbReference type="PROSITE" id="PS51318">
    <property type="entry name" value="TAT"/>
    <property type="match status" value="1"/>
</dbReference>
<dbReference type="Gene3D" id="3.40.190.10">
    <property type="entry name" value="Periplasmic binding protein-like II"/>
    <property type="match status" value="2"/>
</dbReference>
<dbReference type="InterPro" id="IPR011852">
    <property type="entry name" value="TRAP_TAXI"/>
</dbReference>
<accession>K6WV46</accession>
<comment type="caution">
    <text evidence="1">The sequence shown here is derived from an EMBL/GenBank/DDBJ whole genome shotgun (WGS) entry which is preliminary data.</text>
</comment>
<dbReference type="OrthoDB" id="5582316at2"/>
<evidence type="ECO:0000313" key="1">
    <source>
        <dbReference type="EMBL" id="GAB95977.1"/>
    </source>
</evidence>
<dbReference type="STRING" id="1184609.KILIM_030_00190"/>
<dbReference type="InterPro" id="IPR006311">
    <property type="entry name" value="TAT_signal"/>
</dbReference>
<dbReference type="AlphaFoldDB" id="K6WV46"/>
<proteinExistence type="predicted"/>
<dbReference type="Pfam" id="PF16868">
    <property type="entry name" value="NMT1_3"/>
    <property type="match status" value="1"/>
</dbReference>
<gene>
    <name evidence="1" type="ORF">KILIM_030_00190</name>
</gene>
<dbReference type="PANTHER" id="PTHR42941">
    <property type="entry name" value="SLL1037 PROTEIN"/>
    <property type="match status" value="1"/>
</dbReference>
<dbReference type="SUPFAM" id="SSF53850">
    <property type="entry name" value="Periplasmic binding protein-like II"/>
    <property type="match status" value="1"/>
</dbReference>
<keyword evidence="2" id="KW-1185">Reference proteome</keyword>
<dbReference type="NCBIfam" id="TIGR02122">
    <property type="entry name" value="TRAP_TAXI"/>
    <property type="match status" value="1"/>
</dbReference>
<name>K6WV46_9MICO</name>
<dbReference type="EMBL" id="BAHD01000030">
    <property type="protein sequence ID" value="GAB95977.1"/>
    <property type="molecule type" value="Genomic_DNA"/>
</dbReference>
<dbReference type="PANTHER" id="PTHR42941:SF1">
    <property type="entry name" value="SLL1037 PROTEIN"/>
    <property type="match status" value="1"/>
</dbReference>
<sequence length="334" mass="34507">MARVNLGQRAGRRRWLPAALLVVLALVAAGAWGVLHRPAPAPAPLTVATGLPGGVYYAFGQALQEATPDSATPLTARSSAASVENLRLVAAGEVDAGFTLADVAALAVAGQAPFDEPLPVQAVARLYDNHTHLVVLDASRVTDLRDLAGARVSLGADGSGTEMIAERLLTQASLVPGADVQVVRLDLTESVAQLQAGTIDAFFWSGGLPTEALSRLAATGSMRLIDLGEWVGPLTSAYGDHFSELPIPAGTYPGVEGVRTVGVPSLLVVHADLPVPVGQALTATLFHTRAAVGREVPAALQLSQRSAIATGSVPLHPGARRYYQEVKIANDPAG</sequence>